<dbReference type="HAMAP" id="MF_00158">
    <property type="entry name" value="PanC"/>
    <property type="match status" value="1"/>
</dbReference>
<evidence type="ECO:0000256" key="6">
    <source>
        <dbReference type="ARBA" id="ARBA00022840"/>
    </source>
</evidence>
<feature type="binding site" evidence="8">
    <location>
        <begin position="30"/>
        <end position="37"/>
    </location>
    <ligand>
        <name>ATP</name>
        <dbReference type="ChEBI" id="CHEBI:30616"/>
    </ligand>
</feature>
<dbReference type="EC" id="6.3.2.1" evidence="8"/>
<dbReference type="GO" id="GO:0004592">
    <property type="term" value="F:pantoate-beta-alanine ligase activity"/>
    <property type="evidence" value="ECO:0007669"/>
    <property type="project" value="UniProtKB-UniRule"/>
</dbReference>
<dbReference type="PANTHER" id="PTHR21299:SF1">
    <property type="entry name" value="PANTOATE--BETA-ALANINE LIGASE"/>
    <property type="match status" value="1"/>
</dbReference>
<comment type="function">
    <text evidence="8">Catalyzes the condensation of pantoate with beta-alanine in an ATP-dependent reaction via a pantoyl-adenylate intermediate.</text>
</comment>
<evidence type="ECO:0000256" key="8">
    <source>
        <dbReference type="HAMAP-Rule" id="MF_00158"/>
    </source>
</evidence>
<dbReference type="SUPFAM" id="SSF52374">
    <property type="entry name" value="Nucleotidylyl transferase"/>
    <property type="match status" value="1"/>
</dbReference>
<dbReference type="UniPathway" id="UPA00028">
    <property type="reaction ID" value="UER00005"/>
</dbReference>
<dbReference type="NCBIfam" id="TIGR00018">
    <property type="entry name" value="panC"/>
    <property type="match status" value="1"/>
</dbReference>
<dbReference type="OrthoDB" id="9773087at2"/>
<keyword evidence="10" id="KW-1185">Reference proteome</keyword>
<feature type="active site" description="Proton donor" evidence="8">
    <location>
        <position position="37"/>
    </location>
</feature>
<dbReference type="EMBL" id="CP023777">
    <property type="protein sequence ID" value="ATL48462.1"/>
    <property type="molecule type" value="Genomic_DNA"/>
</dbReference>
<dbReference type="GO" id="GO:0005829">
    <property type="term" value="C:cytosol"/>
    <property type="evidence" value="ECO:0007669"/>
    <property type="project" value="TreeGrafter"/>
</dbReference>
<dbReference type="GO" id="GO:0015940">
    <property type="term" value="P:pantothenate biosynthetic process"/>
    <property type="evidence" value="ECO:0007669"/>
    <property type="project" value="UniProtKB-UniRule"/>
</dbReference>
<keyword evidence="8" id="KW-0963">Cytoplasm</keyword>
<reference evidence="9 10" key="1">
    <citation type="submission" date="2017-10" db="EMBL/GenBank/DDBJ databases">
        <title>Paenichitinophaga pekingensis gen. nov., sp. nov., isolated from activated sludge.</title>
        <authorList>
            <person name="Jin D."/>
            <person name="Kong X."/>
            <person name="Deng Y."/>
            <person name="Bai Z."/>
        </authorList>
    </citation>
    <scope>NUCLEOTIDE SEQUENCE [LARGE SCALE GENOMIC DNA]</scope>
    <source>
        <strain evidence="9 10">13</strain>
    </source>
</reference>
<comment type="catalytic activity">
    <reaction evidence="7 8">
        <text>(R)-pantoate + beta-alanine + ATP = (R)-pantothenate + AMP + diphosphate + H(+)</text>
        <dbReference type="Rhea" id="RHEA:10912"/>
        <dbReference type="ChEBI" id="CHEBI:15378"/>
        <dbReference type="ChEBI" id="CHEBI:15980"/>
        <dbReference type="ChEBI" id="CHEBI:29032"/>
        <dbReference type="ChEBI" id="CHEBI:30616"/>
        <dbReference type="ChEBI" id="CHEBI:33019"/>
        <dbReference type="ChEBI" id="CHEBI:57966"/>
        <dbReference type="ChEBI" id="CHEBI:456215"/>
        <dbReference type="EC" id="6.3.2.1"/>
    </reaction>
</comment>
<comment type="miscellaneous">
    <text evidence="8">The reaction proceeds by a bi uni uni bi ping pong mechanism.</text>
</comment>
<protein>
    <recommendedName>
        <fullName evidence="8">Pantothenate synthetase</fullName>
        <shortName evidence="8">PS</shortName>
        <ecNumber evidence="8">6.3.2.1</ecNumber>
    </recommendedName>
    <alternativeName>
        <fullName evidence="8">Pantoate--beta-alanine ligase</fullName>
    </alternativeName>
    <alternativeName>
        <fullName evidence="8">Pantoate-activating enzyme</fullName>
    </alternativeName>
</protein>
<feature type="binding site" evidence="8">
    <location>
        <position position="61"/>
    </location>
    <ligand>
        <name>beta-alanine</name>
        <dbReference type="ChEBI" id="CHEBI:57966"/>
    </ligand>
</feature>
<keyword evidence="6 8" id="KW-0067">ATP-binding</keyword>
<comment type="subunit">
    <text evidence="8">Homodimer.</text>
</comment>
<sequence length="281" mass="31787">MYLFKTKNDLNAFLETYKKEGKKIGFVPTMGALHDGHLALVTKARIECDLVVASIFVNPTQFNDPKDFEKYPVTIDQDILKLESAWTDVLFLPSVSEMYPEGINAPHQVYDFGYLETVLEGAYRPGHFQGVGMIVHKLLDLVQPTRLYMGQKDFQQCMIIRKLLEITGMPTELVVVPTKREPNGLAMSSRNMRLSPEEKALSIALYNGLNEIKQNFNQQPISELTMLVSNNLQSIGFQVDYVSIVNSETFEVLDEKIDGKMVGLIAAKIGEIRLIDNMYLN</sequence>
<feature type="binding site" evidence="8">
    <location>
        <begin position="150"/>
        <end position="153"/>
    </location>
    <ligand>
        <name>ATP</name>
        <dbReference type="ChEBI" id="CHEBI:30616"/>
    </ligand>
</feature>
<proteinExistence type="inferred from homology"/>
<evidence type="ECO:0000256" key="4">
    <source>
        <dbReference type="ARBA" id="ARBA00022655"/>
    </source>
</evidence>
<comment type="pathway">
    <text evidence="1 8">Cofactor biosynthesis; (R)-pantothenate biosynthesis; (R)-pantothenate from (R)-pantoate and beta-alanine: step 1/1.</text>
</comment>
<keyword evidence="3 8" id="KW-0436">Ligase</keyword>
<evidence type="ECO:0000256" key="7">
    <source>
        <dbReference type="ARBA" id="ARBA00048258"/>
    </source>
</evidence>
<dbReference type="InterPro" id="IPR042176">
    <property type="entry name" value="Pantoate_ligase_C"/>
</dbReference>
<evidence type="ECO:0000256" key="2">
    <source>
        <dbReference type="ARBA" id="ARBA00009256"/>
    </source>
</evidence>
<comment type="similarity">
    <text evidence="2 8">Belongs to the pantothenate synthetase family.</text>
</comment>
<comment type="subcellular location">
    <subcellularLocation>
        <location evidence="8">Cytoplasm</location>
    </subcellularLocation>
</comment>
<comment type="caution">
    <text evidence="8">Lacks conserved residue(s) required for the propagation of feature annotation.</text>
</comment>
<dbReference type="InterPro" id="IPR014729">
    <property type="entry name" value="Rossmann-like_a/b/a_fold"/>
</dbReference>
<organism evidence="9 10">
    <name type="scientific">Chitinophaga caeni</name>
    <dbReference type="NCBI Taxonomy" id="2029983"/>
    <lineage>
        <taxon>Bacteria</taxon>
        <taxon>Pseudomonadati</taxon>
        <taxon>Bacteroidota</taxon>
        <taxon>Chitinophagia</taxon>
        <taxon>Chitinophagales</taxon>
        <taxon>Chitinophagaceae</taxon>
        <taxon>Chitinophaga</taxon>
    </lineage>
</organism>
<dbReference type="CDD" id="cd00560">
    <property type="entry name" value="PanC"/>
    <property type="match status" value="1"/>
</dbReference>
<dbReference type="RefSeq" id="WP_098194836.1">
    <property type="nucleotide sequence ID" value="NZ_CP023777.1"/>
</dbReference>
<dbReference type="Pfam" id="PF02569">
    <property type="entry name" value="Pantoate_ligase"/>
    <property type="match status" value="1"/>
</dbReference>
<dbReference type="KEGG" id="cbae:COR50_15540"/>
<feature type="binding site" evidence="8">
    <location>
        <begin position="187"/>
        <end position="190"/>
    </location>
    <ligand>
        <name>ATP</name>
        <dbReference type="ChEBI" id="CHEBI:30616"/>
    </ligand>
</feature>
<keyword evidence="4 8" id="KW-0566">Pantothenate biosynthesis</keyword>
<feature type="binding site" evidence="8">
    <location>
        <position position="61"/>
    </location>
    <ligand>
        <name>(R)-pantoate</name>
        <dbReference type="ChEBI" id="CHEBI:15980"/>
    </ligand>
</feature>
<dbReference type="PANTHER" id="PTHR21299">
    <property type="entry name" value="CYTIDYLATE KINASE/PANTOATE-BETA-ALANINE LIGASE"/>
    <property type="match status" value="1"/>
</dbReference>
<dbReference type="GO" id="GO:0005524">
    <property type="term" value="F:ATP binding"/>
    <property type="evidence" value="ECO:0007669"/>
    <property type="project" value="UniProtKB-KW"/>
</dbReference>
<evidence type="ECO:0000313" key="9">
    <source>
        <dbReference type="EMBL" id="ATL48462.1"/>
    </source>
</evidence>
<feature type="binding site" evidence="8">
    <location>
        <position position="156"/>
    </location>
    <ligand>
        <name>(R)-pantoate</name>
        <dbReference type="ChEBI" id="CHEBI:15980"/>
    </ligand>
</feature>
<evidence type="ECO:0000256" key="1">
    <source>
        <dbReference type="ARBA" id="ARBA00004990"/>
    </source>
</evidence>
<evidence type="ECO:0000256" key="3">
    <source>
        <dbReference type="ARBA" id="ARBA00022598"/>
    </source>
</evidence>
<dbReference type="Proteomes" id="UP000220133">
    <property type="component" value="Chromosome"/>
</dbReference>
<gene>
    <name evidence="8" type="primary">panC</name>
    <name evidence="9" type="ORF">COR50_15540</name>
</gene>
<dbReference type="Gene3D" id="3.30.1300.10">
    <property type="entry name" value="Pantoate-beta-alanine ligase, C-terminal domain"/>
    <property type="match status" value="1"/>
</dbReference>
<evidence type="ECO:0000313" key="10">
    <source>
        <dbReference type="Proteomes" id="UP000220133"/>
    </source>
</evidence>
<evidence type="ECO:0000256" key="5">
    <source>
        <dbReference type="ARBA" id="ARBA00022741"/>
    </source>
</evidence>
<dbReference type="AlphaFoldDB" id="A0A291QX55"/>
<keyword evidence="5 8" id="KW-0547">Nucleotide-binding</keyword>
<dbReference type="Gene3D" id="3.40.50.620">
    <property type="entry name" value="HUPs"/>
    <property type="match status" value="1"/>
</dbReference>
<dbReference type="InterPro" id="IPR003721">
    <property type="entry name" value="Pantoate_ligase"/>
</dbReference>
<accession>A0A291QX55</accession>
<name>A0A291QX55_9BACT</name>